<dbReference type="FunFam" id="3.90.1140.10:FF:000007">
    <property type="entry name" value="Cyclic phosphodiesterase"/>
    <property type="match status" value="1"/>
</dbReference>
<dbReference type="GO" id="GO:0009187">
    <property type="term" value="P:cyclic nucleotide metabolic process"/>
    <property type="evidence" value="ECO:0007669"/>
    <property type="project" value="TreeGrafter"/>
</dbReference>
<dbReference type="Gene3D" id="3.90.1140.10">
    <property type="entry name" value="Cyclic phosphodiesterase"/>
    <property type="match status" value="1"/>
</dbReference>
<dbReference type="SUPFAM" id="SSF55144">
    <property type="entry name" value="LigT-like"/>
    <property type="match status" value="1"/>
</dbReference>
<sequence length="188" mass="20861">MEIPETTTITTAQKHDYSLWAMPPEEVASRAKKLIESLGSEFGGPQFEPHVTVVGAIALTEHDALDKFRSACEGLKAYTATVDRVATRTGGGVLVLLHPTSEVMETSEHCSGHFGHKHPNPYMPHLSVFYGELTDDEKKRAEEKVKKLDDSINGLTFKISCLQLWKTDTQDKTLKSWEKIAECSLSSN</sequence>
<dbReference type="PIRSF" id="PIRSF017903">
    <property type="entry name" value="CPDase_plant"/>
    <property type="match status" value="1"/>
</dbReference>
<proteinExistence type="predicted"/>
<dbReference type="EMBL" id="JAIWQS010000006">
    <property type="protein sequence ID" value="KAJ8761945.1"/>
    <property type="molecule type" value="Genomic_DNA"/>
</dbReference>
<evidence type="ECO:0000313" key="1">
    <source>
        <dbReference type="EMBL" id="KAJ8761945.1"/>
    </source>
</evidence>
<protein>
    <recommendedName>
        <fullName evidence="3">Cyclic phosphodiesterase</fullName>
    </recommendedName>
</protein>
<organism evidence="1 2">
    <name type="scientific">Erythroxylum novogranatense</name>
    <dbReference type="NCBI Taxonomy" id="1862640"/>
    <lineage>
        <taxon>Eukaryota</taxon>
        <taxon>Viridiplantae</taxon>
        <taxon>Streptophyta</taxon>
        <taxon>Embryophyta</taxon>
        <taxon>Tracheophyta</taxon>
        <taxon>Spermatophyta</taxon>
        <taxon>Magnoliopsida</taxon>
        <taxon>eudicotyledons</taxon>
        <taxon>Gunneridae</taxon>
        <taxon>Pentapetalae</taxon>
        <taxon>rosids</taxon>
        <taxon>fabids</taxon>
        <taxon>Malpighiales</taxon>
        <taxon>Erythroxylaceae</taxon>
        <taxon>Erythroxylum</taxon>
    </lineage>
</organism>
<dbReference type="AlphaFoldDB" id="A0AAV8T6R4"/>
<dbReference type="PANTHER" id="PTHR28141:SF1">
    <property type="entry name" value="2',3'-CYCLIC-NUCLEOTIDE 3'-PHOSPHODIESTERASE"/>
    <property type="match status" value="1"/>
</dbReference>
<accession>A0AAV8T6R4</accession>
<evidence type="ECO:0008006" key="3">
    <source>
        <dbReference type="Google" id="ProtNLM"/>
    </source>
</evidence>
<dbReference type="Proteomes" id="UP001159364">
    <property type="component" value="Linkage Group LG06"/>
</dbReference>
<keyword evidence="2" id="KW-1185">Reference proteome</keyword>
<reference evidence="1 2" key="1">
    <citation type="submission" date="2021-09" db="EMBL/GenBank/DDBJ databases">
        <title>Genomic insights and catalytic innovation underlie evolution of tropane alkaloids biosynthesis.</title>
        <authorList>
            <person name="Wang Y.-J."/>
            <person name="Tian T."/>
            <person name="Huang J.-P."/>
            <person name="Huang S.-X."/>
        </authorList>
    </citation>
    <scope>NUCLEOTIDE SEQUENCE [LARGE SCALE GENOMIC DNA]</scope>
    <source>
        <strain evidence="1">KIB-2018</strain>
        <tissue evidence="1">Leaf</tissue>
    </source>
</reference>
<gene>
    <name evidence="1" type="ORF">K2173_006547</name>
</gene>
<name>A0AAV8T6R4_9ROSI</name>
<dbReference type="Pfam" id="PF13563">
    <property type="entry name" value="2_5_RNA_ligase2"/>
    <property type="match status" value="1"/>
</dbReference>
<dbReference type="GO" id="GO:0004113">
    <property type="term" value="F:2',3'-cyclic-nucleotide 3'-phosphodiesterase activity"/>
    <property type="evidence" value="ECO:0007669"/>
    <property type="project" value="TreeGrafter"/>
</dbReference>
<dbReference type="PANTHER" id="PTHR28141">
    <property type="entry name" value="2',3'-CYCLIC-NUCLEOTIDE 3'-PHOSPHODIESTERASE"/>
    <property type="match status" value="1"/>
</dbReference>
<comment type="caution">
    <text evidence="1">The sequence shown here is derived from an EMBL/GenBank/DDBJ whole genome shotgun (WGS) entry which is preliminary data.</text>
</comment>
<evidence type="ECO:0000313" key="2">
    <source>
        <dbReference type="Proteomes" id="UP001159364"/>
    </source>
</evidence>
<dbReference type="InterPro" id="IPR012386">
    <property type="entry name" value="Cyclic-nucl_3Pdiesterase"/>
</dbReference>
<dbReference type="InterPro" id="IPR009097">
    <property type="entry name" value="Cyclic_Pdiesterase"/>
</dbReference>